<dbReference type="EMBL" id="ML977317">
    <property type="protein sequence ID" value="KAF2118103.1"/>
    <property type="molecule type" value="Genomic_DNA"/>
</dbReference>
<proteinExistence type="predicted"/>
<dbReference type="PANTHER" id="PTHR42080">
    <property type="entry name" value="SRR1 DOMAIN-CONTAINING PROTEIN"/>
    <property type="match status" value="1"/>
</dbReference>
<evidence type="ECO:0000313" key="3">
    <source>
        <dbReference type="Proteomes" id="UP000799770"/>
    </source>
</evidence>
<evidence type="ECO:0000259" key="1">
    <source>
        <dbReference type="Pfam" id="PF07985"/>
    </source>
</evidence>
<name>A0A6A5ZGR5_9PLEO</name>
<accession>A0A6A5ZGR5</accession>
<dbReference type="PANTHER" id="PTHR42080:SF1">
    <property type="entry name" value="SRR1-LIKE DOMAIN-CONTAINING PROTEIN"/>
    <property type="match status" value="1"/>
</dbReference>
<dbReference type="AlphaFoldDB" id="A0A6A5ZGR5"/>
<reference evidence="2" key="1">
    <citation type="journal article" date="2020" name="Stud. Mycol.">
        <title>101 Dothideomycetes genomes: a test case for predicting lifestyles and emergence of pathogens.</title>
        <authorList>
            <person name="Haridas S."/>
            <person name="Albert R."/>
            <person name="Binder M."/>
            <person name="Bloem J."/>
            <person name="Labutti K."/>
            <person name="Salamov A."/>
            <person name="Andreopoulos B."/>
            <person name="Baker S."/>
            <person name="Barry K."/>
            <person name="Bills G."/>
            <person name="Bluhm B."/>
            <person name="Cannon C."/>
            <person name="Castanera R."/>
            <person name="Culley D."/>
            <person name="Daum C."/>
            <person name="Ezra D."/>
            <person name="Gonzalez J."/>
            <person name="Henrissat B."/>
            <person name="Kuo A."/>
            <person name="Liang C."/>
            <person name="Lipzen A."/>
            <person name="Lutzoni F."/>
            <person name="Magnuson J."/>
            <person name="Mondo S."/>
            <person name="Nolan M."/>
            <person name="Ohm R."/>
            <person name="Pangilinan J."/>
            <person name="Park H.-J."/>
            <person name="Ramirez L."/>
            <person name="Alfaro M."/>
            <person name="Sun H."/>
            <person name="Tritt A."/>
            <person name="Yoshinaga Y."/>
            <person name="Zwiers L.-H."/>
            <person name="Turgeon B."/>
            <person name="Goodwin S."/>
            <person name="Spatafora J."/>
            <person name="Crous P."/>
            <person name="Grigoriev I."/>
        </authorList>
    </citation>
    <scope>NUCLEOTIDE SEQUENCE</scope>
    <source>
        <strain evidence="2">CBS 627.86</strain>
    </source>
</reference>
<organism evidence="2 3">
    <name type="scientific">Lophiotrema nucula</name>
    <dbReference type="NCBI Taxonomy" id="690887"/>
    <lineage>
        <taxon>Eukaryota</taxon>
        <taxon>Fungi</taxon>
        <taxon>Dikarya</taxon>
        <taxon>Ascomycota</taxon>
        <taxon>Pezizomycotina</taxon>
        <taxon>Dothideomycetes</taxon>
        <taxon>Pleosporomycetidae</taxon>
        <taxon>Pleosporales</taxon>
        <taxon>Lophiotremataceae</taxon>
        <taxon>Lophiotrema</taxon>
    </lineage>
</organism>
<gene>
    <name evidence="2" type="ORF">BDV96DRAFT_596976</name>
</gene>
<dbReference type="InterPro" id="IPR012942">
    <property type="entry name" value="SRR1-like"/>
</dbReference>
<dbReference type="Proteomes" id="UP000799770">
    <property type="component" value="Unassembled WGS sequence"/>
</dbReference>
<dbReference type="Pfam" id="PF07985">
    <property type="entry name" value="SRR1"/>
    <property type="match status" value="1"/>
</dbReference>
<feature type="domain" description="SRR1-like" evidence="1">
    <location>
        <begin position="37"/>
        <end position="153"/>
    </location>
</feature>
<dbReference type="OrthoDB" id="5230585at2759"/>
<keyword evidence="3" id="KW-1185">Reference proteome</keyword>
<protein>
    <recommendedName>
        <fullName evidence="1">SRR1-like domain-containing protein</fullName>
    </recommendedName>
</protein>
<evidence type="ECO:0000313" key="2">
    <source>
        <dbReference type="EMBL" id="KAF2118103.1"/>
    </source>
</evidence>
<sequence length="192" mass="21214">MSDGSLMPIRSLSSMQAPPVLHLESLYVSAGIPMTQRIEIIAQDPAYTPLDETLLSQLSTTHPITVLNDPDALLAINDSTLVMSCYATFPIKQIVADLAAESPSSCPAGILWNMLVFGEDVDKWYGVDKVRYPDSRMAHCTNSSSPRTVEMLKRFRKVFDGTVDSPVSQSEEEDNAYGLGALEDMEVWLREK</sequence>